<comment type="subcellular location">
    <subcellularLocation>
        <location evidence="1">Nucleus</location>
    </subcellularLocation>
</comment>
<dbReference type="GO" id="GO:0006284">
    <property type="term" value="P:base-excision repair"/>
    <property type="evidence" value="ECO:0007669"/>
    <property type="project" value="TreeGrafter"/>
</dbReference>
<dbReference type="OrthoDB" id="188186at2759"/>
<dbReference type="InterPro" id="IPR013970">
    <property type="entry name" value="Rfa2"/>
</dbReference>
<dbReference type="GO" id="GO:0006260">
    <property type="term" value="P:DNA replication"/>
    <property type="evidence" value="ECO:0007669"/>
    <property type="project" value="InterPro"/>
</dbReference>
<dbReference type="SUPFAM" id="SSF50249">
    <property type="entry name" value="Nucleic acid-binding proteins"/>
    <property type="match status" value="1"/>
</dbReference>
<comment type="similarity">
    <text evidence="2">Belongs to the replication factor A protein 3 family.</text>
</comment>
<dbReference type="PANTHER" id="PTHR15114:SF1">
    <property type="entry name" value="REPLICATION PROTEIN A 14 KDA SUBUNIT"/>
    <property type="match status" value="1"/>
</dbReference>
<dbReference type="GO" id="GO:0003697">
    <property type="term" value="F:single-stranded DNA binding"/>
    <property type="evidence" value="ECO:0007669"/>
    <property type="project" value="TreeGrafter"/>
</dbReference>
<keyword evidence="3" id="KW-0539">Nucleus</keyword>
<dbReference type="Pfam" id="PF08661">
    <property type="entry name" value="Rep_fac-A_3"/>
    <property type="match status" value="1"/>
</dbReference>
<organism evidence="4 5">
    <name type="scientific">Cloeon dipterum</name>
    <dbReference type="NCBI Taxonomy" id="197152"/>
    <lineage>
        <taxon>Eukaryota</taxon>
        <taxon>Metazoa</taxon>
        <taxon>Ecdysozoa</taxon>
        <taxon>Arthropoda</taxon>
        <taxon>Hexapoda</taxon>
        <taxon>Insecta</taxon>
        <taxon>Pterygota</taxon>
        <taxon>Palaeoptera</taxon>
        <taxon>Ephemeroptera</taxon>
        <taxon>Pisciforma</taxon>
        <taxon>Baetidae</taxon>
        <taxon>Cloeon</taxon>
    </lineage>
</organism>
<proteinExistence type="inferred from homology"/>
<evidence type="ECO:0000313" key="5">
    <source>
        <dbReference type="Proteomes" id="UP000494165"/>
    </source>
</evidence>
<name>A0A8S1CZ55_9INSE</name>
<dbReference type="GO" id="GO:0006289">
    <property type="term" value="P:nucleotide-excision repair"/>
    <property type="evidence" value="ECO:0007669"/>
    <property type="project" value="TreeGrafter"/>
</dbReference>
<protein>
    <submittedName>
        <fullName evidence="4">Uncharacterized protein</fullName>
    </submittedName>
</protein>
<dbReference type="Gene3D" id="2.40.50.140">
    <property type="entry name" value="Nucleic acid-binding proteins"/>
    <property type="match status" value="1"/>
</dbReference>
<dbReference type="AlphaFoldDB" id="A0A8S1CZ55"/>
<comment type="caution">
    <text evidence="4">The sequence shown here is derived from an EMBL/GenBank/DDBJ whole genome shotgun (WGS) entry which is preliminary data.</text>
</comment>
<dbReference type="GO" id="GO:0005662">
    <property type="term" value="C:DNA replication factor A complex"/>
    <property type="evidence" value="ECO:0007669"/>
    <property type="project" value="TreeGrafter"/>
</dbReference>
<evidence type="ECO:0000256" key="3">
    <source>
        <dbReference type="ARBA" id="ARBA00023242"/>
    </source>
</evidence>
<gene>
    <name evidence="4" type="ORF">CLODIP_2_CD02453</name>
</gene>
<dbReference type="InterPro" id="IPR012340">
    <property type="entry name" value="NA-bd_OB-fold"/>
</dbReference>
<sequence>MDILCVRTLGENLKSLVGRNVVLMGFVQSVHSSNSSINLRTTDQIIVNVTFPDSLPDAPTGYIQVWGSVENQCTVNAEDYWQFTSEQPFDEKSYNGAVQAMTSLKDYIHSPQS</sequence>
<dbReference type="GO" id="GO:0006298">
    <property type="term" value="P:mismatch repair"/>
    <property type="evidence" value="ECO:0007669"/>
    <property type="project" value="TreeGrafter"/>
</dbReference>
<accession>A0A8S1CZ55</accession>
<reference evidence="4 5" key="1">
    <citation type="submission" date="2020-04" db="EMBL/GenBank/DDBJ databases">
        <authorList>
            <person name="Alioto T."/>
            <person name="Alioto T."/>
            <person name="Gomez Garrido J."/>
        </authorList>
    </citation>
    <scope>NUCLEOTIDE SEQUENCE [LARGE SCALE GENOMIC DNA]</scope>
</reference>
<dbReference type="GO" id="GO:0035861">
    <property type="term" value="C:site of double-strand break"/>
    <property type="evidence" value="ECO:0007669"/>
    <property type="project" value="TreeGrafter"/>
</dbReference>
<dbReference type="PANTHER" id="PTHR15114">
    <property type="entry name" value="REPLICATION PROTEIN A3"/>
    <property type="match status" value="1"/>
</dbReference>
<evidence type="ECO:0000313" key="4">
    <source>
        <dbReference type="EMBL" id="CAB3376620.1"/>
    </source>
</evidence>
<evidence type="ECO:0000256" key="2">
    <source>
        <dbReference type="ARBA" id="ARBA00009761"/>
    </source>
</evidence>
<dbReference type="GO" id="GO:0000724">
    <property type="term" value="P:double-strand break repair via homologous recombination"/>
    <property type="evidence" value="ECO:0007669"/>
    <property type="project" value="TreeGrafter"/>
</dbReference>
<dbReference type="EMBL" id="CADEPI010000130">
    <property type="protein sequence ID" value="CAB3376620.1"/>
    <property type="molecule type" value="Genomic_DNA"/>
</dbReference>
<dbReference type="GO" id="GO:0003684">
    <property type="term" value="F:damaged DNA binding"/>
    <property type="evidence" value="ECO:0007669"/>
    <property type="project" value="TreeGrafter"/>
</dbReference>
<evidence type="ECO:0000256" key="1">
    <source>
        <dbReference type="ARBA" id="ARBA00004123"/>
    </source>
</evidence>
<keyword evidence="5" id="KW-1185">Reference proteome</keyword>
<dbReference type="Proteomes" id="UP000494165">
    <property type="component" value="Unassembled WGS sequence"/>
</dbReference>